<dbReference type="InterPro" id="IPR018200">
    <property type="entry name" value="USP_CS"/>
</dbReference>
<dbReference type="InterPro" id="IPR035927">
    <property type="entry name" value="DUSP-like_sf"/>
</dbReference>
<evidence type="ECO:0000313" key="7">
    <source>
        <dbReference type="EMBL" id="CAF0883081.1"/>
    </source>
</evidence>
<evidence type="ECO:0000256" key="2">
    <source>
        <dbReference type="ARBA" id="ARBA00012759"/>
    </source>
</evidence>
<keyword evidence="3" id="KW-0106">Calcium</keyword>
<dbReference type="PROSITE" id="PS00973">
    <property type="entry name" value="USP_2"/>
    <property type="match status" value="1"/>
</dbReference>
<dbReference type="Proteomes" id="UP000663854">
    <property type="component" value="Unassembled WGS sequence"/>
</dbReference>
<dbReference type="SMART" id="SM00054">
    <property type="entry name" value="EFh"/>
    <property type="match status" value="2"/>
</dbReference>
<evidence type="ECO:0000259" key="4">
    <source>
        <dbReference type="PROSITE" id="PS50222"/>
    </source>
</evidence>
<dbReference type="InterPro" id="IPR050185">
    <property type="entry name" value="Ub_carboxyl-term_hydrolase"/>
</dbReference>
<dbReference type="PROSITE" id="PS51283">
    <property type="entry name" value="DUSP"/>
    <property type="match status" value="1"/>
</dbReference>
<dbReference type="Gene3D" id="3.10.20.90">
    <property type="entry name" value="Phosphatidylinositol 3-kinase Catalytic Subunit, Chain A, domain 1"/>
    <property type="match status" value="1"/>
</dbReference>
<dbReference type="SUPFAM" id="SSF143791">
    <property type="entry name" value="DUSP-like"/>
    <property type="match status" value="1"/>
</dbReference>
<dbReference type="Gene3D" id="3.90.70.10">
    <property type="entry name" value="Cysteine proteinases"/>
    <property type="match status" value="2"/>
</dbReference>
<dbReference type="InterPro" id="IPR002048">
    <property type="entry name" value="EF_hand_dom"/>
</dbReference>
<dbReference type="PROSITE" id="PS00972">
    <property type="entry name" value="USP_1"/>
    <property type="match status" value="1"/>
</dbReference>
<dbReference type="EMBL" id="CAJNOH010000117">
    <property type="protein sequence ID" value="CAF0883081.1"/>
    <property type="molecule type" value="Genomic_DNA"/>
</dbReference>
<gene>
    <name evidence="8" type="ORF">JXQ802_LOCUS9202</name>
    <name evidence="7" type="ORF">PYM288_LOCUS8639</name>
</gene>
<dbReference type="GO" id="GO:0016579">
    <property type="term" value="P:protein deubiquitination"/>
    <property type="evidence" value="ECO:0007669"/>
    <property type="project" value="InterPro"/>
</dbReference>
<accession>A0A813YEC6</accession>
<comment type="catalytic activity">
    <reaction evidence="1">
        <text>Thiol-dependent hydrolysis of ester, thioester, amide, peptide and isopeptide bonds formed by the C-terminal Gly of ubiquitin (a 76-residue protein attached to proteins as an intracellular targeting signal).</text>
        <dbReference type="EC" id="3.4.19.12"/>
    </reaction>
</comment>
<dbReference type="InterPro" id="IPR038765">
    <property type="entry name" value="Papain-like_cys_pep_sf"/>
</dbReference>
<dbReference type="Pfam" id="PF06337">
    <property type="entry name" value="DUSP"/>
    <property type="match status" value="1"/>
</dbReference>
<evidence type="ECO:0000313" key="10">
    <source>
        <dbReference type="Proteomes" id="UP000663870"/>
    </source>
</evidence>
<dbReference type="InterPro" id="IPR001394">
    <property type="entry name" value="Peptidase_C19_UCH"/>
</dbReference>
<dbReference type="EC" id="3.4.19.12" evidence="2"/>
<evidence type="ECO:0000313" key="9">
    <source>
        <dbReference type="Proteomes" id="UP000663854"/>
    </source>
</evidence>
<dbReference type="InterPro" id="IPR018247">
    <property type="entry name" value="EF_Hand_1_Ca_BS"/>
</dbReference>
<evidence type="ECO:0000256" key="1">
    <source>
        <dbReference type="ARBA" id="ARBA00000707"/>
    </source>
</evidence>
<proteinExistence type="predicted"/>
<feature type="domain" description="USP" evidence="5">
    <location>
        <begin position="745"/>
        <end position="1476"/>
    </location>
</feature>
<evidence type="ECO:0000256" key="3">
    <source>
        <dbReference type="ARBA" id="ARBA00022837"/>
    </source>
</evidence>
<dbReference type="Pfam" id="PF00443">
    <property type="entry name" value="UCH"/>
    <property type="match status" value="1"/>
</dbReference>
<dbReference type="Gene3D" id="1.10.238.10">
    <property type="entry name" value="EF-hand"/>
    <property type="match status" value="2"/>
</dbReference>
<dbReference type="PANTHER" id="PTHR21646:SF76">
    <property type="entry name" value="UBIQUITIN CARBOXYL-TERMINAL HYDROLASE 32"/>
    <property type="match status" value="1"/>
</dbReference>
<feature type="domain" description="EF-hand" evidence="4">
    <location>
        <begin position="245"/>
        <end position="272"/>
    </location>
</feature>
<feature type="domain" description="EF-hand" evidence="4">
    <location>
        <begin position="273"/>
        <end position="308"/>
    </location>
</feature>
<dbReference type="Gene3D" id="3.30.2230.10">
    <property type="entry name" value="DUSP-like"/>
    <property type="match status" value="1"/>
</dbReference>
<keyword evidence="10" id="KW-1185">Reference proteome</keyword>
<protein>
    <recommendedName>
        <fullName evidence="2">ubiquitinyl hydrolase 1</fullName>
        <ecNumber evidence="2">3.4.19.12</ecNumber>
    </recommendedName>
</protein>
<organism evidence="7 9">
    <name type="scientific">Rotaria sordida</name>
    <dbReference type="NCBI Taxonomy" id="392033"/>
    <lineage>
        <taxon>Eukaryota</taxon>
        <taxon>Metazoa</taxon>
        <taxon>Spiralia</taxon>
        <taxon>Gnathifera</taxon>
        <taxon>Rotifera</taxon>
        <taxon>Eurotatoria</taxon>
        <taxon>Bdelloidea</taxon>
        <taxon>Philodinida</taxon>
        <taxon>Philodinidae</taxon>
        <taxon>Rotaria</taxon>
    </lineage>
</organism>
<dbReference type="InterPro" id="IPR006615">
    <property type="entry name" value="Pept_C19_DUSP"/>
</dbReference>
<dbReference type="PROSITE" id="PS50222">
    <property type="entry name" value="EF_HAND_2"/>
    <property type="match status" value="2"/>
</dbReference>
<comment type="caution">
    <text evidence="7">The sequence shown here is derived from an EMBL/GenBank/DDBJ whole genome shotgun (WGS) entry which is preliminary data.</text>
</comment>
<dbReference type="GO" id="GO:0005509">
    <property type="term" value="F:calcium ion binding"/>
    <property type="evidence" value="ECO:0007669"/>
    <property type="project" value="InterPro"/>
</dbReference>
<dbReference type="SUPFAM" id="SSF54001">
    <property type="entry name" value="Cysteine proteinases"/>
    <property type="match status" value="1"/>
</dbReference>
<dbReference type="CDD" id="cd00051">
    <property type="entry name" value="EFh"/>
    <property type="match status" value="1"/>
</dbReference>
<name>A0A813YEC6_9BILA</name>
<evidence type="ECO:0000313" key="8">
    <source>
        <dbReference type="EMBL" id="CAF0902010.1"/>
    </source>
</evidence>
<reference evidence="7" key="1">
    <citation type="submission" date="2021-02" db="EMBL/GenBank/DDBJ databases">
        <authorList>
            <person name="Nowell W R."/>
        </authorList>
    </citation>
    <scope>NUCLEOTIDE SEQUENCE</scope>
</reference>
<dbReference type="InterPro" id="IPR011992">
    <property type="entry name" value="EF-hand-dom_pair"/>
</dbReference>
<dbReference type="PROSITE" id="PS00018">
    <property type="entry name" value="EF_HAND_1"/>
    <property type="match status" value="2"/>
</dbReference>
<dbReference type="InterPro" id="IPR028889">
    <property type="entry name" value="USP"/>
</dbReference>
<evidence type="ECO:0000259" key="6">
    <source>
        <dbReference type="PROSITE" id="PS51283"/>
    </source>
</evidence>
<evidence type="ECO:0000259" key="5">
    <source>
        <dbReference type="PROSITE" id="PS50235"/>
    </source>
</evidence>
<dbReference type="GO" id="GO:0005794">
    <property type="term" value="C:Golgi apparatus"/>
    <property type="evidence" value="ECO:0007669"/>
    <property type="project" value="TreeGrafter"/>
</dbReference>
<sequence>MGGGSTKIISYDDAAKRFFPADFERIETTFRDLTSGTGELSYTSFKRDVFAHFLPEKLAARLYQVCTSSSRSCMSLKDLICCLALIYYGTSKERMQLLYLLFAHSISNSNGILRWQDVEDFLSQCGDHPPEELDTIFQNHDEIVTQEKFLLWLESHQGHTTTITDWLMDDQRLHELLASPVDRISDQYSILAGVTHLSDIEVKDLEKTYYYLCTYSNINRQQQITLETFSNILTPVLPPILIPGFFDAFDENRDGCIDFKEFVCGISAACRGQRLERYKFLFCVFDRDHDGRLDRSDIVHMSSCLIDVAQFVYVLTIHMNDSPDIYADNILQKNDNNKNNQIDYFQQEDFINWCSTDSLIEELLALIFQICHVVLGLRPSTKQDEITIVKQFLRREQYPFFEAQPSVSSKTYHWINCNRSTSKPGSSWYLISMDWWLRWESSASLSSSTVNSTESIGATIHKRNSFTKLNKLTNISDYKREPGDIDNSLLIDKNSTNNTRIINDDCVQLKLGLRRNIHFEMVPESLWLFLRKHYRCNGPAICRKVTNRKRINKPELDLYPLLIKIYRNQNLSPQQMQSIATNTTTNNNNSSHSMFFVYPLLNYVSASIFSSGSSSNSMSNNTQRHYLACLYFVSPFQTVRTLAEELSRKFGKSLDEIRIWIRYSENDLRQIDFESLDEIDCQSAGFEQNIDILLETRNNDLTWPEELYTLATRPKAIGLQSSSSSPSSNNNNSIGNVEEEGRGLIGLSNLGNTCFLNAAVQCLSHSFPLTFYFLHKYHLFEINKDNPIGMQGNIALRYGQLIAKLWSNVRGPLAPFELRDSVAKFGSSRFTDFQQHDSQEFLSFLLDGLHEDLNRVHNKPYVELKDSDNRPDEDVAYEHWDNHLARNRSIIVDLFHGLLRSQVKCRVCELKSVRFDPFNILSLPLPMDTSIYIEIKLIHLNGSRPTRYGIRLDGDVTINHLKTQLSTLSSLSIEQIGFFDIASSSCLRRNPLMDNDYTKIKQLNIRELLAYELPLIDKSSKISNDKILSTNPSLSYIKAMHRRLEPQERYLSPMTRHKIIFFGQPILIPYNSENKITNKYIYKIVFKQLERLLRNNNDSINTYNHVFNGDDSVQEGYPFILKHINEDGKKCSVCSWNRFCLGCSFEPNNKEFNYTSDTIAIEWEASAYYLRYLSNREQDVEIHSSVKLTRSLNNDSNADELSSIVRLEDCLESFIKWENLDHKEMFNCKTCRKLQPADKKLDIWKLPPCLIFHIKRFQLSNNRWIKSSRPVRFPIKSFHPSKYLGQRSSTNSILQFHPTDDTICTSSSSSLSSITTTSDVISSSSIDNMLILSPSRLVNGNHNYLKQTNEQHKGLPPPEKINDTIKKKKKKRFGRRRKKLEVENSQSTLYPPRFSQMANRTLSFGDNSFDADNAAYNLYALICHYGVIGGGHYVAFIKNHTNQQWYCFNDSSCKPVSESILEQCSSSAYLLFYERESIDHRCYMPNVEGKKQLANEFPLTGDDRWCSLM</sequence>
<dbReference type="SMART" id="SM00695">
    <property type="entry name" value="DUSP"/>
    <property type="match status" value="1"/>
</dbReference>
<dbReference type="GO" id="GO:0004843">
    <property type="term" value="F:cysteine-type deubiquitinase activity"/>
    <property type="evidence" value="ECO:0007669"/>
    <property type="project" value="UniProtKB-EC"/>
</dbReference>
<dbReference type="PRINTS" id="PR00450">
    <property type="entry name" value="RECOVERIN"/>
</dbReference>
<dbReference type="EMBL" id="CAJNOL010000167">
    <property type="protein sequence ID" value="CAF0902010.1"/>
    <property type="molecule type" value="Genomic_DNA"/>
</dbReference>
<dbReference type="SUPFAM" id="SSF47473">
    <property type="entry name" value="EF-hand"/>
    <property type="match status" value="2"/>
</dbReference>
<dbReference type="PANTHER" id="PTHR21646">
    <property type="entry name" value="UBIQUITIN CARBOXYL-TERMINAL HYDROLASE"/>
    <property type="match status" value="1"/>
</dbReference>
<dbReference type="Proteomes" id="UP000663870">
    <property type="component" value="Unassembled WGS sequence"/>
</dbReference>
<feature type="domain" description="DUSP" evidence="6">
    <location>
        <begin position="399"/>
        <end position="546"/>
    </location>
</feature>
<dbReference type="PROSITE" id="PS50235">
    <property type="entry name" value="USP_3"/>
    <property type="match status" value="1"/>
</dbReference>